<organism evidence="1 2">
    <name type="scientific">Colletotrichum plurivorum</name>
    <dbReference type="NCBI Taxonomy" id="2175906"/>
    <lineage>
        <taxon>Eukaryota</taxon>
        <taxon>Fungi</taxon>
        <taxon>Dikarya</taxon>
        <taxon>Ascomycota</taxon>
        <taxon>Pezizomycotina</taxon>
        <taxon>Sordariomycetes</taxon>
        <taxon>Hypocreomycetidae</taxon>
        <taxon>Glomerellales</taxon>
        <taxon>Glomerellaceae</taxon>
        <taxon>Colletotrichum</taxon>
        <taxon>Colletotrichum orchidearum species complex</taxon>
    </lineage>
</organism>
<evidence type="ECO:0000313" key="2">
    <source>
        <dbReference type="Proteomes" id="UP000654918"/>
    </source>
</evidence>
<reference evidence="1" key="1">
    <citation type="journal article" date="2020" name="Phytopathology">
        <title>Genome Sequence Resources of Colletotrichum truncatum, C. plurivorum, C. musicola, and C. sojae: Four Species Pathogenic to Soybean (Glycine max).</title>
        <authorList>
            <person name="Rogerio F."/>
            <person name="Boufleur T.R."/>
            <person name="Ciampi-Guillardi M."/>
            <person name="Sukno S.A."/>
            <person name="Thon M.R."/>
            <person name="Massola Junior N.S."/>
            <person name="Baroncelli R."/>
        </authorList>
    </citation>
    <scope>NUCLEOTIDE SEQUENCE</scope>
    <source>
        <strain evidence="1">LFN00145</strain>
    </source>
</reference>
<protein>
    <submittedName>
        <fullName evidence="1">Uncharacterized protein</fullName>
    </submittedName>
</protein>
<proteinExistence type="predicted"/>
<dbReference type="Proteomes" id="UP000654918">
    <property type="component" value="Unassembled WGS sequence"/>
</dbReference>
<gene>
    <name evidence="1" type="ORF">CPLU01_00530</name>
</gene>
<dbReference type="EMBL" id="WIGO01000003">
    <property type="protein sequence ID" value="KAF6841399.1"/>
    <property type="molecule type" value="Genomic_DNA"/>
</dbReference>
<dbReference type="AlphaFoldDB" id="A0A8H6NRT3"/>
<name>A0A8H6NRT3_9PEZI</name>
<keyword evidence="2" id="KW-1185">Reference proteome</keyword>
<sequence length="115" mass="12550">MCSLHQAQAAAVDWALEVAAVKLDYRQKRAQVSAGSVTSLGFFDSSRDYQAIDYTVLQTFPSSAGSDDALGRLFDPLGNPQHVVHVAVRGHDLHSQCLGFPAALAYYSFSVEFKR</sequence>
<evidence type="ECO:0000313" key="1">
    <source>
        <dbReference type="EMBL" id="KAF6841399.1"/>
    </source>
</evidence>
<comment type="caution">
    <text evidence="1">The sequence shown here is derived from an EMBL/GenBank/DDBJ whole genome shotgun (WGS) entry which is preliminary data.</text>
</comment>
<accession>A0A8H6NRT3</accession>